<dbReference type="PANTHER" id="PTHR46513:SF6">
    <property type="entry name" value="NIDOGEN-1"/>
    <property type="match status" value="1"/>
</dbReference>
<dbReference type="PROSITE" id="PS00484">
    <property type="entry name" value="THYROGLOBULIN_1_1"/>
    <property type="match status" value="1"/>
</dbReference>
<keyword evidence="13" id="KW-1185">Reference proteome</keyword>
<dbReference type="InterPro" id="IPR001881">
    <property type="entry name" value="EGF-like_Ca-bd_dom"/>
</dbReference>
<dbReference type="PROSITE" id="PS51120">
    <property type="entry name" value="LDLRB"/>
    <property type="match status" value="3"/>
</dbReference>
<feature type="domain" description="Thyroglobulin type-1" evidence="11">
    <location>
        <begin position="45"/>
        <end position="118"/>
    </location>
</feature>
<dbReference type="InterPro" id="IPR024731">
    <property type="entry name" value="NELL2-like_EGF"/>
</dbReference>
<dbReference type="Pfam" id="PF00058">
    <property type="entry name" value="Ldl_recept_b"/>
    <property type="match status" value="3"/>
</dbReference>
<keyword evidence="5" id="KW-0677">Repeat</keyword>
<comment type="caution">
    <text evidence="7">Lacks conserved residue(s) required for the propagation of feature annotation.</text>
</comment>
<dbReference type="Pfam" id="PF12947">
    <property type="entry name" value="EGF_3"/>
    <property type="match status" value="1"/>
</dbReference>
<organism evidence="12 13">
    <name type="scientific">Latimeria chalumnae</name>
    <name type="common">Coelacanth</name>
    <dbReference type="NCBI Taxonomy" id="7897"/>
    <lineage>
        <taxon>Eukaryota</taxon>
        <taxon>Metazoa</taxon>
        <taxon>Chordata</taxon>
        <taxon>Craniata</taxon>
        <taxon>Vertebrata</taxon>
        <taxon>Euteleostomi</taxon>
        <taxon>Coelacanthiformes</taxon>
        <taxon>Coelacanthidae</taxon>
        <taxon>Latimeria</taxon>
    </lineage>
</organism>
<dbReference type="Pfam" id="PF00086">
    <property type="entry name" value="Thyroglobulin_1"/>
    <property type="match status" value="1"/>
</dbReference>
<dbReference type="GeneTree" id="ENSGT00940000156318"/>
<dbReference type="CDD" id="cd00191">
    <property type="entry name" value="TY"/>
    <property type="match status" value="1"/>
</dbReference>
<dbReference type="PROSITE" id="PS51162">
    <property type="entry name" value="THYROGLOBULIN_1_2"/>
    <property type="match status" value="1"/>
</dbReference>
<proteinExistence type="predicted"/>
<dbReference type="Ensembl" id="ENSLACT00000001388.1">
    <property type="protein sequence ID" value="ENSLACP00000001376.1"/>
    <property type="gene ID" value="ENSLACG00000001234.1"/>
</dbReference>
<sequence length="446" mass="49407">DIDECQPSRCHPDAVCYNTAGSFICRCRPGYRGDGFQCTLGVPEKTACQRHRERILGRDSSYSPRGPRPVDRFLPRCDEHGNYAPVQCNSFTGLCWCVDRDGNEIPGTRTGQGLVPPCLATAAPPLPIGPTTRPDVVPLPPGTYLLFAQSGKIERVPLEGNDMKKNEAKALLHLPDKVIVAVAYDCVDKMIYWTDITGPSISQARLQGGEPTVIVRTGLESPEGIAIDHLGRNIFWTDSGLDKIEVAKLDGTQRRVLFDTDLVNPRSIVTDPNKGHLYWTDWNREAPKIETSYMDGTNRKVLVKDGLGLPNGLTFDHYSSTLCWADAGTKRLECMNPNQLGRRKVLEGIQYPFGLTSYGKNLYYTDWRRDAVIAVDHTVARENDNFQPQKRSRLYGITTAYSQCPYGSNYCAVNNGGCTHLCLATPTGRSCRCPENVVGVGCTERN</sequence>
<dbReference type="InterPro" id="IPR011042">
    <property type="entry name" value="6-blade_b-propeller_TolB-like"/>
</dbReference>
<reference evidence="13" key="1">
    <citation type="submission" date="2011-08" db="EMBL/GenBank/DDBJ databases">
        <title>The draft genome of Latimeria chalumnae.</title>
        <authorList>
            <person name="Di Palma F."/>
            <person name="Alfoldi J."/>
            <person name="Johnson J."/>
            <person name="Berlin A."/>
            <person name="Gnerre S."/>
            <person name="Jaffe D."/>
            <person name="MacCallum I."/>
            <person name="Young S."/>
            <person name="Walker B.J."/>
            <person name="Lander E."/>
            <person name="Lindblad-Toh K."/>
        </authorList>
    </citation>
    <scope>NUCLEOTIDE SEQUENCE [LARGE SCALE GENOMIC DNA]</scope>
    <source>
        <strain evidence="13">Wild caught</strain>
    </source>
</reference>
<dbReference type="GO" id="GO:0060070">
    <property type="term" value="P:canonical Wnt signaling pathway"/>
    <property type="evidence" value="ECO:0007669"/>
    <property type="project" value="TreeGrafter"/>
</dbReference>
<name>H2ZVF5_LATCH</name>
<gene>
    <name evidence="12" type="primary">NID1A</name>
</gene>
<dbReference type="FunFam" id="2.10.25.10:FF:000270">
    <property type="entry name" value="Nidogen 1"/>
    <property type="match status" value="1"/>
</dbReference>
<reference evidence="12" key="2">
    <citation type="submission" date="2025-08" db="UniProtKB">
        <authorList>
            <consortium name="Ensembl"/>
        </authorList>
    </citation>
    <scope>IDENTIFICATION</scope>
</reference>
<dbReference type="CDD" id="cd00054">
    <property type="entry name" value="EGF_CA"/>
    <property type="match status" value="1"/>
</dbReference>
<keyword evidence="2" id="KW-0964">Secreted</keyword>
<dbReference type="Gene3D" id="4.10.800.10">
    <property type="entry name" value="Thyroglobulin type-1"/>
    <property type="match status" value="1"/>
</dbReference>
<dbReference type="FunFam" id="2.10.25.10:FF:000297">
    <property type="entry name" value="Nidogen 1"/>
    <property type="match status" value="1"/>
</dbReference>
<evidence type="ECO:0000256" key="6">
    <source>
        <dbReference type="ARBA" id="ARBA00023157"/>
    </source>
</evidence>
<evidence type="ECO:0000313" key="13">
    <source>
        <dbReference type="Proteomes" id="UP000008672"/>
    </source>
</evidence>
<dbReference type="OMA" id="NTICLLN"/>
<dbReference type="STRING" id="7897.ENSLACP00000001376"/>
<feature type="disulfide bond" evidence="9">
    <location>
        <begin position="88"/>
        <end position="95"/>
    </location>
</feature>
<dbReference type="SMART" id="SM00135">
    <property type="entry name" value="LY"/>
    <property type="match status" value="5"/>
</dbReference>
<feature type="repeat" description="LDL-receptor class B" evidence="8">
    <location>
        <begin position="232"/>
        <end position="274"/>
    </location>
</feature>
<feature type="repeat" description="LDL-receptor class B" evidence="8">
    <location>
        <begin position="275"/>
        <end position="319"/>
    </location>
</feature>
<evidence type="ECO:0000256" key="5">
    <source>
        <dbReference type="ARBA" id="ARBA00022737"/>
    </source>
</evidence>
<dbReference type="EMBL" id="AFYH01089744">
    <property type="status" value="NOT_ANNOTATED_CDS"/>
    <property type="molecule type" value="Genomic_DNA"/>
</dbReference>
<dbReference type="GO" id="GO:0042813">
    <property type="term" value="F:Wnt receptor activity"/>
    <property type="evidence" value="ECO:0007669"/>
    <property type="project" value="TreeGrafter"/>
</dbReference>
<dbReference type="GO" id="GO:0005509">
    <property type="term" value="F:calcium ion binding"/>
    <property type="evidence" value="ECO:0007669"/>
    <property type="project" value="InterPro"/>
</dbReference>
<dbReference type="EMBL" id="AFYH01089745">
    <property type="status" value="NOT_ANNOTATED_CDS"/>
    <property type="molecule type" value="Genomic_DNA"/>
</dbReference>
<feature type="repeat" description="LDL-receptor class B" evidence="8">
    <location>
        <begin position="189"/>
        <end position="231"/>
    </location>
</feature>
<evidence type="ECO:0000256" key="9">
    <source>
        <dbReference type="PROSITE-ProRule" id="PRU00500"/>
    </source>
</evidence>
<dbReference type="Pfam" id="PF14670">
    <property type="entry name" value="FXa_inhibition"/>
    <property type="match status" value="1"/>
</dbReference>
<dbReference type="InterPro" id="IPR000716">
    <property type="entry name" value="Thyroglobulin_1"/>
</dbReference>
<dbReference type="GO" id="GO:0005886">
    <property type="term" value="C:plasma membrane"/>
    <property type="evidence" value="ECO:0007669"/>
    <property type="project" value="TreeGrafter"/>
</dbReference>
<evidence type="ECO:0000256" key="4">
    <source>
        <dbReference type="ARBA" id="ARBA00022729"/>
    </source>
</evidence>
<feature type="domain" description="EGF-like" evidence="10">
    <location>
        <begin position="1"/>
        <end position="37"/>
    </location>
</feature>
<dbReference type="FunFam" id="2.120.10.30:FF:000030">
    <property type="entry name" value="Nidogen 1"/>
    <property type="match status" value="1"/>
</dbReference>
<dbReference type="SUPFAM" id="SSF63825">
    <property type="entry name" value="YWTD domain"/>
    <property type="match status" value="1"/>
</dbReference>
<dbReference type="Gene3D" id="2.120.10.30">
    <property type="entry name" value="TolB, C-terminal domain"/>
    <property type="match status" value="1"/>
</dbReference>
<evidence type="ECO:0000313" key="12">
    <source>
        <dbReference type="Ensembl" id="ENSLACP00000001376.1"/>
    </source>
</evidence>
<dbReference type="GO" id="GO:0017147">
    <property type="term" value="F:Wnt-protein binding"/>
    <property type="evidence" value="ECO:0007669"/>
    <property type="project" value="TreeGrafter"/>
</dbReference>
<dbReference type="SUPFAM" id="SSF57610">
    <property type="entry name" value="Thyroglobulin type-1 domain"/>
    <property type="match status" value="1"/>
</dbReference>
<dbReference type="PROSITE" id="PS50026">
    <property type="entry name" value="EGF_3"/>
    <property type="match status" value="1"/>
</dbReference>
<dbReference type="Gene3D" id="2.10.25.10">
    <property type="entry name" value="Laminin"/>
    <property type="match status" value="2"/>
</dbReference>
<dbReference type="InParanoid" id="H2ZVF5"/>
<dbReference type="Bgee" id="ENSLACG00000001234">
    <property type="expression patterns" value="Expressed in pharyngeal gill and 6 other cell types or tissues"/>
</dbReference>
<evidence type="ECO:0000256" key="1">
    <source>
        <dbReference type="ARBA" id="ARBA00004613"/>
    </source>
</evidence>
<protein>
    <recommendedName>
        <fullName evidence="14">Nidogen 1</fullName>
    </recommendedName>
</protein>
<evidence type="ECO:0000256" key="3">
    <source>
        <dbReference type="ARBA" id="ARBA00022536"/>
    </source>
</evidence>
<dbReference type="GO" id="GO:0005576">
    <property type="term" value="C:extracellular region"/>
    <property type="evidence" value="ECO:0007669"/>
    <property type="project" value="UniProtKB-SubCell"/>
</dbReference>
<accession>H2ZVF5</accession>
<dbReference type="InterPro" id="IPR000152">
    <property type="entry name" value="EGF-type_Asp/Asn_hydroxyl_site"/>
</dbReference>
<dbReference type="SMART" id="SM00179">
    <property type="entry name" value="EGF_CA"/>
    <property type="match status" value="1"/>
</dbReference>
<keyword evidence="4" id="KW-0732">Signal</keyword>
<keyword evidence="3 7" id="KW-0245">EGF-like domain</keyword>
<dbReference type="InterPro" id="IPR000033">
    <property type="entry name" value="LDLR_classB_rpt"/>
</dbReference>
<dbReference type="InterPro" id="IPR000742">
    <property type="entry name" value="EGF"/>
</dbReference>
<evidence type="ECO:0000259" key="10">
    <source>
        <dbReference type="PROSITE" id="PS50026"/>
    </source>
</evidence>
<dbReference type="HOGENOM" id="CLU_018537_0_0_1"/>
<dbReference type="PANTHER" id="PTHR46513">
    <property type="entry name" value="VITELLOGENIN RECEPTOR-LIKE PROTEIN-RELATED-RELATED"/>
    <property type="match status" value="1"/>
</dbReference>
<evidence type="ECO:0008006" key="14">
    <source>
        <dbReference type="Google" id="ProtNLM"/>
    </source>
</evidence>
<dbReference type="InterPro" id="IPR036857">
    <property type="entry name" value="Thyroglobulin_1_sf"/>
</dbReference>
<evidence type="ECO:0000256" key="2">
    <source>
        <dbReference type="ARBA" id="ARBA00022525"/>
    </source>
</evidence>
<dbReference type="PROSITE" id="PS00010">
    <property type="entry name" value="ASX_HYDROXYL"/>
    <property type="match status" value="1"/>
</dbReference>
<dbReference type="AlphaFoldDB" id="H2ZVF5"/>
<dbReference type="InterPro" id="IPR009030">
    <property type="entry name" value="Growth_fac_rcpt_cys_sf"/>
</dbReference>
<evidence type="ECO:0000259" key="11">
    <source>
        <dbReference type="PROSITE" id="PS51162"/>
    </source>
</evidence>
<comment type="subcellular location">
    <subcellularLocation>
        <location evidence="1">Secreted</location>
    </subcellularLocation>
</comment>
<dbReference type="SUPFAM" id="SSF57184">
    <property type="entry name" value="Growth factor receptor domain"/>
    <property type="match status" value="1"/>
</dbReference>
<evidence type="ECO:0000256" key="7">
    <source>
        <dbReference type="PROSITE-ProRule" id="PRU00076"/>
    </source>
</evidence>
<dbReference type="EMBL" id="AFYH01089746">
    <property type="status" value="NOT_ANNOTATED_CDS"/>
    <property type="molecule type" value="Genomic_DNA"/>
</dbReference>
<dbReference type="PROSITE" id="PS01187">
    <property type="entry name" value="EGF_CA"/>
    <property type="match status" value="1"/>
</dbReference>
<dbReference type="Proteomes" id="UP000008672">
    <property type="component" value="Unassembled WGS sequence"/>
</dbReference>
<keyword evidence="6 9" id="KW-1015">Disulfide bond</keyword>
<evidence type="ECO:0000256" key="8">
    <source>
        <dbReference type="PROSITE-ProRule" id="PRU00461"/>
    </source>
</evidence>
<dbReference type="InterPro" id="IPR018097">
    <property type="entry name" value="EGF_Ca-bd_CS"/>
</dbReference>
<reference evidence="12" key="3">
    <citation type="submission" date="2025-09" db="UniProtKB">
        <authorList>
            <consortium name="Ensembl"/>
        </authorList>
    </citation>
    <scope>IDENTIFICATION</scope>
</reference>
<dbReference type="InterPro" id="IPR050778">
    <property type="entry name" value="Cueball_EGF_LRP_Nidogen"/>
</dbReference>
<dbReference type="SMART" id="SM00211">
    <property type="entry name" value="TY"/>
    <property type="match status" value="1"/>
</dbReference>
<dbReference type="SMART" id="SM00181">
    <property type="entry name" value="EGF"/>
    <property type="match status" value="2"/>
</dbReference>
<dbReference type="eggNOG" id="KOG1214">
    <property type="taxonomic scope" value="Eukaryota"/>
</dbReference>